<accession>A0A1G2JKP1</accession>
<feature type="transmembrane region" description="Helical" evidence="1">
    <location>
        <begin position="65"/>
        <end position="86"/>
    </location>
</feature>
<keyword evidence="1" id="KW-1133">Transmembrane helix</keyword>
<evidence type="ECO:0000313" key="2">
    <source>
        <dbReference type="EMBL" id="OGZ87523.1"/>
    </source>
</evidence>
<organism evidence="2 3">
    <name type="scientific">Candidatus Staskawiczbacteria bacterium RIFOXYD1_FULL_32_13</name>
    <dbReference type="NCBI Taxonomy" id="1802234"/>
    <lineage>
        <taxon>Bacteria</taxon>
        <taxon>Candidatus Staskawicziibacteriota</taxon>
    </lineage>
</organism>
<evidence type="ECO:0000256" key="1">
    <source>
        <dbReference type="SAM" id="Phobius"/>
    </source>
</evidence>
<sequence>MPRRDPKGTPASRNDKNKMLIKFKFLLILLFCLLLPTITFSVGFTDPVGVTTFTQFFGILESLIWKVFALFALVSFVIAGIFFLTAQGQPEKLKIARSFVLWGVVSIIVAILAYSIITIVESIF</sequence>
<feature type="transmembrane region" description="Helical" evidence="1">
    <location>
        <begin position="98"/>
        <end position="120"/>
    </location>
</feature>
<evidence type="ECO:0000313" key="3">
    <source>
        <dbReference type="Proteomes" id="UP000178935"/>
    </source>
</evidence>
<gene>
    <name evidence="2" type="ORF">A2561_00850</name>
</gene>
<keyword evidence="1" id="KW-0812">Transmembrane</keyword>
<dbReference type="Proteomes" id="UP000178935">
    <property type="component" value="Unassembled WGS sequence"/>
</dbReference>
<protein>
    <submittedName>
        <fullName evidence="2">Uncharacterized protein</fullName>
    </submittedName>
</protein>
<name>A0A1G2JKP1_9BACT</name>
<keyword evidence="1" id="KW-0472">Membrane</keyword>
<dbReference type="AlphaFoldDB" id="A0A1G2JKP1"/>
<proteinExistence type="predicted"/>
<comment type="caution">
    <text evidence="2">The sequence shown here is derived from an EMBL/GenBank/DDBJ whole genome shotgun (WGS) entry which is preliminary data.</text>
</comment>
<dbReference type="EMBL" id="MHPU01000042">
    <property type="protein sequence ID" value="OGZ87523.1"/>
    <property type="molecule type" value="Genomic_DNA"/>
</dbReference>
<reference evidence="2 3" key="1">
    <citation type="journal article" date="2016" name="Nat. Commun.">
        <title>Thousands of microbial genomes shed light on interconnected biogeochemical processes in an aquifer system.</title>
        <authorList>
            <person name="Anantharaman K."/>
            <person name="Brown C.T."/>
            <person name="Hug L.A."/>
            <person name="Sharon I."/>
            <person name="Castelle C.J."/>
            <person name="Probst A.J."/>
            <person name="Thomas B.C."/>
            <person name="Singh A."/>
            <person name="Wilkins M.J."/>
            <person name="Karaoz U."/>
            <person name="Brodie E.L."/>
            <person name="Williams K.H."/>
            <person name="Hubbard S.S."/>
            <person name="Banfield J.F."/>
        </authorList>
    </citation>
    <scope>NUCLEOTIDE SEQUENCE [LARGE SCALE GENOMIC DNA]</scope>
</reference>